<name>A0A2P5SZS1_9GAMM</name>
<keyword evidence="10 14" id="KW-0547">Nucleotide-binding</keyword>
<evidence type="ECO:0000256" key="17">
    <source>
        <dbReference type="RuleBase" id="RU000532"/>
    </source>
</evidence>
<dbReference type="FunFam" id="3.40.50.1260:FF:000001">
    <property type="entry name" value="Phosphoglycerate kinase"/>
    <property type="match status" value="1"/>
</dbReference>
<dbReference type="FunFam" id="3.40.50.1260:FF:000002">
    <property type="entry name" value="Phosphoglycerate kinase"/>
    <property type="match status" value="1"/>
</dbReference>
<dbReference type="GO" id="GO:0006094">
    <property type="term" value="P:gluconeogenesis"/>
    <property type="evidence" value="ECO:0007669"/>
    <property type="project" value="TreeGrafter"/>
</dbReference>
<keyword evidence="11 14" id="KW-0418">Kinase</keyword>
<dbReference type="PIRSF" id="PIRSF000724">
    <property type="entry name" value="Pgk"/>
    <property type="match status" value="1"/>
</dbReference>
<dbReference type="GO" id="GO:0004618">
    <property type="term" value="F:phosphoglycerate kinase activity"/>
    <property type="evidence" value="ECO:0007669"/>
    <property type="project" value="UniProtKB-UniRule"/>
</dbReference>
<evidence type="ECO:0000256" key="6">
    <source>
        <dbReference type="ARBA" id="ARBA00013061"/>
    </source>
</evidence>
<evidence type="ECO:0000256" key="2">
    <source>
        <dbReference type="ARBA" id="ARBA00004496"/>
    </source>
</evidence>
<evidence type="ECO:0000313" key="19">
    <source>
        <dbReference type="Proteomes" id="UP000296153"/>
    </source>
</evidence>
<dbReference type="SUPFAM" id="SSF53748">
    <property type="entry name" value="Phosphoglycerate kinase"/>
    <property type="match status" value="1"/>
</dbReference>
<gene>
    <name evidence="14 18" type="primary">pgk</name>
    <name evidence="18" type="ORF">CRV12_03015</name>
</gene>
<feature type="binding site" evidence="14 16">
    <location>
        <begin position="335"/>
        <end position="338"/>
    </location>
    <ligand>
        <name>ATP</name>
        <dbReference type="ChEBI" id="CHEBI:30616"/>
    </ligand>
</feature>
<evidence type="ECO:0000256" key="4">
    <source>
        <dbReference type="ARBA" id="ARBA00008982"/>
    </source>
</evidence>
<dbReference type="GO" id="GO:0006096">
    <property type="term" value="P:glycolytic process"/>
    <property type="evidence" value="ECO:0007669"/>
    <property type="project" value="UniProtKB-UniRule"/>
</dbReference>
<comment type="pathway">
    <text evidence="3 14">Carbohydrate degradation; glycolysis; pyruvate from D-glyceraldehyde 3-phosphate: step 2/5.</text>
</comment>
<dbReference type="HAMAP" id="MF_00145">
    <property type="entry name" value="Phosphoglyc_kinase"/>
    <property type="match status" value="1"/>
</dbReference>
<sequence length="381" mass="42218">MNELDLRNKRVLIRVDFNVPIKKEKIISDTRIIASLPTIKTALKRNAKVIIMSHFGRPPEESYDYRFSLFPIVKYLKNKLPDIQINLVKNYLGGIKANIGELTVLENVRFNQGEQENDEVLAKKYAKLCDIFVMDAFGIAHRSHASTCGLAKFAEISCIGPLFFKELEVLTRVMKNPSRPLVAILGGSKISTKFNLLNSLSKIADSIIVGGGIANTFLAIHNNVGKSLHEPNFVKSANILLNKHNIQIPIDVRVSTEFSENTVAKIKQTNNISDNDFILDFGDKTINSLILLLNQAKTILWNGPIGVFEFPNFRKGTEMIAQTIANSDAFSIAGGGDTLAAIDLFGVKNNISYISTGGGAFLKFIEDNNLPIISIIKQRVK</sequence>
<evidence type="ECO:0000256" key="16">
    <source>
        <dbReference type="PIRSR" id="PIRSR000724-2"/>
    </source>
</evidence>
<comment type="caution">
    <text evidence="14">Lacks conserved residue(s) required for the propagation of feature annotation.</text>
</comment>
<dbReference type="InterPro" id="IPR015824">
    <property type="entry name" value="Phosphoglycerate_kinase_N"/>
</dbReference>
<feature type="binding site" evidence="14">
    <location>
        <position position="142"/>
    </location>
    <ligand>
        <name>substrate</name>
    </ligand>
</feature>
<evidence type="ECO:0000256" key="14">
    <source>
        <dbReference type="HAMAP-Rule" id="MF_00145"/>
    </source>
</evidence>
<dbReference type="Pfam" id="PF00162">
    <property type="entry name" value="PGK"/>
    <property type="match status" value="1"/>
</dbReference>
<dbReference type="UniPathway" id="UPA00109">
    <property type="reaction ID" value="UER00185"/>
</dbReference>
<evidence type="ECO:0000256" key="5">
    <source>
        <dbReference type="ARBA" id="ARBA00011245"/>
    </source>
</evidence>
<evidence type="ECO:0000256" key="9">
    <source>
        <dbReference type="ARBA" id="ARBA00022679"/>
    </source>
</evidence>
<dbReference type="InterPro" id="IPR001576">
    <property type="entry name" value="Phosphoglycerate_kinase"/>
</dbReference>
<evidence type="ECO:0000256" key="7">
    <source>
        <dbReference type="ARBA" id="ARBA00016471"/>
    </source>
</evidence>
<dbReference type="EC" id="2.7.2.3" evidence="6 14"/>
<dbReference type="OrthoDB" id="9808460at2"/>
<keyword evidence="9 14" id="KW-0808">Transferase</keyword>
<evidence type="ECO:0000256" key="8">
    <source>
        <dbReference type="ARBA" id="ARBA00022490"/>
    </source>
</evidence>
<organism evidence="18 19">
    <name type="scientific">Candidatus Pantoea edessiphila</name>
    <dbReference type="NCBI Taxonomy" id="2044610"/>
    <lineage>
        <taxon>Bacteria</taxon>
        <taxon>Pseudomonadati</taxon>
        <taxon>Pseudomonadota</taxon>
        <taxon>Gammaproteobacteria</taxon>
        <taxon>Enterobacterales</taxon>
        <taxon>Erwiniaceae</taxon>
        <taxon>Pantoea</taxon>
    </lineage>
</organism>
<evidence type="ECO:0000313" key="18">
    <source>
        <dbReference type="EMBL" id="PPI87800.1"/>
    </source>
</evidence>
<dbReference type="EMBL" id="PDKT01000004">
    <property type="protein sequence ID" value="PPI87800.1"/>
    <property type="molecule type" value="Genomic_DNA"/>
</dbReference>
<feature type="binding site" evidence="15">
    <location>
        <position position="31"/>
    </location>
    <ligand>
        <name>(2R)-3-phosphoglycerate</name>
        <dbReference type="ChEBI" id="CHEBI:58272"/>
    </ligand>
</feature>
<evidence type="ECO:0000256" key="1">
    <source>
        <dbReference type="ARBA" id="ARBA00000642"/>
    </source>
</evidence>
<dbReference type="AlphaFoldDB" id="A0A2P5SZS1"/>
<feature type="binding site" evidence="14 16">
    <location>
        <position position="193"/>
    </location>
    <ligand>
        <name>ATP</name>
        <dbReference type="ChEBI" id="CHEBI:30616"/>
    </ligand>
</feature>
<evidence type="ECO:0000256" key="12">
    <source>
        <dbReference type="ARBA" id="ARBA00022840"/>
    </source>
</evidence>
<dbReference type="GO" id="GO:0043531">
    <property type="term" value="F:ADP binding"/>
    <property type="evidence" value="ECO:0007669"/>
    <property type="project" value="TreeGrafter"/>
</dbReference>
<protein>
    <recommendedName>
        <fullName evidence="7 14">Phosphoglycerate kinase</fullName>
        <ecNumber evidence="6 14">2.7.2.3</ecNumber>
    </recommendedName>
</protein>
<comment type="subcellular location">
    <subcellularLocation>
        <location evidence="2 14">Cytoplasm</location>
    </subcellularLocation>
</comment>
<evidence type="ECO:0000256" key="13">
    <source>
        <dbReference type="ARBA" id="ARBA00023152"/>
    </source>
</evidence>
<dbReference type="Gene3D" id="3.40.50.1260">
    <property type="entry name" value="Phosphoglycerate kinase, N-terminal domain"/>
    <property type="match status" value="2"/>
</dbReference>
<keyword evidence="13 14" id="KW-0324">Glycolysis</keyword>
<comment type="catalytic activity">
    <reaction evidence="1 14 17">
        <text>(2R)-3-phosphoglycerate + ATP = (2R)-3-phospho-glyceroyl phosphate + ADP</text>
        <dbReference type="Rhea" id="RHEA:14801"/>
        <dbReference type="ChEBI" id="CHEBI:30616"/>
        <dbReference type="ChEBI" id="CHEBI:57604"/>
        <dbReference type="ChEBI" id="CHEBI:58272"/>
        <dbReference type="ChEBI" id="CHEBI:456216"/>
        <dbReference type="EC" id="2.7.2.3"/>
    </reaction>
</comment>
<dbReference type="PRINTS" id="PR00477">
    <property type="entry name" value="PHGLYCKINASE"/>
</dbReference>
<feature type="binding site" evidence="14">
    <location>
        <position position="31"/>
    </location>
    <ligand>
        <name>substrate</name>
    </ligand>
</feature>
<keyword evidence="8 14" id="KW-0963">Cytoplasm</keyword>
<dbReference type="GO" id="GO:0005524">
    <property type="term" value="F:ATP binding"/>
    <property type="evidence" value="ECO:0007669"/>
    <property type="project" value="UniProtKB-KW"/>
</dbReference>
<dbReference type="InterPro" id="IPR015911">
    <property type="entry name" value="Phosphoglycerate_kinase_CS"/>
</dbReference>
<evidence type="ECO:0000256" key="15">
    <source>
        <dbReference type="PIRSR" id="PIRSR000724-1"/>
    </source>
</evidence>
<keyword evidence="12 14" id="KW-0067">ATP-binding</keyword>
<dbReference type="Proteomes" id="UP000296153">
    <property type="component" value="Unassembled WGS sequence"/>
</dbReference>
<proteinExistence type="inferred from homology"/>
<comment type="caution">
    <text evidence="18">The sequence shown here is derived from an EMBL/GenBank/DDBJ whole genome shotgun (WGS) entry which is preliminary data.</text>
</comment>
<feature type="binding site" evidence="15">
    <location>
        <position position="142"/>
    </location>
    <ligand>
        <name>(2R)-3-phosphoglycerate</name>
        <dbReference type="ChEBI" id="CHEBI:58272"/>
    </ligand>
</feature>
<dbReference type="PANTHER" id="PTHR11406:SF23">
    <property type="entry name" value="PHOSPHOGLYCERATE KINASE 1, CHLOROPLASTIC-RELATED"/>
    <property type="match status" value="1"/>
</dbReference>
<dbReference type="InterPro" id="IPR036043">
    <property type="entry name" value="Phosphoglycerate_kinase_sf"/>
</dbReference>
<evidence type="ECO:0000256" key="11">
    <source>
        <dbReference type="ARBA" id="ARBA00022777"/>
    </source>
</evidence>
<dbReference type="RefSeq" id="WP_136131202.1">
    <property type="nucleotide sequence ID" value="NZ_PDKT01000004.1"/>
</dbReference>
<reference evidence="18 19" key="1">
    <citation type="journal article" date="2018" name="Genome Biol. Evol.">
        <title>Cladogenesis and Genomic Streamlining in Extracellular Endosymbionts of Tropical Stink Bugs.</title>
        <authorList>
            <person name="Otero-Bravo A."/>
            <person name="Goffredi S."/>
            <person name="Sabree Z.L."/>
        </authorList>
    </citation>
    <scope>NUCLEOTIDE SEQUENCE [LARGE SCALE GENOMIC DNA]</scope>
    <source>
        <strain evidence="18 19">SoEE</strain>
    </source>
</reference>
<feature type="binding site" evidence="14">
    <location>
        <position position="109"/>
    </location>
    <ligand>
        <name>substrate</name>
    </ligand>
</feature>
<accession>A0A2P5SZS1</accession>
<feature type="binding site" evidence="14 16">
    <location>
        <position position="309"/>
    </location>
    <ligand>
        <name>ATP</name>
        <dbReference type="ChEBI" id="CHEBI:30616"/>
    </ligand>
</feature>
<feature type="binding site" evidence="14 15">
    <location>
        <begin position="54"/>
        <end position="57"/>
    </location>
    <ligand>
        <name>substrate</name>
    </ligand>
</feature>
<dbReference type="GO" id="GO:0005829">
    <property type="term" value="C:cytosol"/>
    <property type="evidence" value="ECO:0007669"/>
    <property type="project" value="TreeGrafter"/>
</dbReference>
<comment type="similarity">
    <text evidence="4 14 17">Belongs to the phosphoglycerate kinase family.</text>
</comment>
<dbReference type="PROSITE" id="PS00111">
    <property type="entry name" value="PGLYCERATE_KINASE"/>
    <property type="match status" value="1"/>
</dbReference>
<dbReference type="PANTHER" id="PTHR11406">
    <property type="entry name" value="PHOSPHOGLYCERATE KINASE"/>
    <property type="match status" value="1"/>
</dbReference>
<feature type="binding site" evidence="15">
    <location>
        <position position="109"/>
    </location>
    <ligand>
        <name>(2R)-3-phosphoglycerate</name>
        <dbReference type="ChEBI" id="CHEBI:58272"/>
    </ligand>
</feature>
<feature type="binding site" evidence="14 15">
    <location>
        <begin position="16"/>
        <end position="18"/>
    </location>
    <ligand>
        <name>substrate</name>
    </ligand>
</feature>
<evidence type="ECO:0000256" key="3">
    <source>
        <dbReference type="ARBA" id="ARBA00004838"/>
    </source>
</evidence>
<comment type="subunit">
    <text evidence="5 14">Monomer.</text>
</comment>
<evidence type="ECO:0000256" key="10">
    <source>
        <dbReference type="ARBA" id="ARBA00022741"/>
    </source>
</evidence>